<name>A0A4Q7VV09_9BURK</name>
<gene>
    <name evidence="6" type="ORF">EV681_2297</name>
</gene>
<comment type="caution">
    <text evidence="6">The sequence shown here is derived from an EMBL/GenBank/DDBJ whole genome shotgun (WGS) entry which is preliminary data.</text>
</comment>
<dbReference type="InterPro" id="IPR036390">
    <property type="entry name" value="WH_DNA-bd_sf"/>
</dbReference>
<reference evidence="6 7" key="1">
    <citation type="submission" date="2019-02" db="EMBL/GenBank/DDBJ databases">
        <title>Genomic Encyclopedia of Type Strains, Phase IV (KMG-IV): sequencing the most valuable type-strain genomes for metagenomic binning, comparative biology and taxonomic classification.</title>
        <authorList>
            <person name="Goeker M."/>
        </authorList>
    </citation>
    <scope>NUCLEOTIDE SEQUENCE [LARGE SCALE GENOMIC DNA]</scope>
    <source>
        <strain evidence="6 7">DSM 23814</strain>
    </source>
</reference>
<evidence type="ECO:0000256" key="4">
    <source>
        <dbReference type="ARBA" id="ARBA00023163"/>
    </source>
</evidence>
<dbReference type="AlphaFoldDB" id="A0A4Q7VV09"/>
<evidence type="ECO:0000256" key="2">
    <source>
        <dbReference type="ARBA" id="ARBA00023015"/>
    </source>
</evidence>
<keyword evidence="7" id="KW-1185">Reference proteome</keyword>
<dbReference type="EMBL" id="SHKO01000001">
    <property type="protein sequence ID" value="RZU00487.1"/>
    <property type="molecule type" value="Genomic_DNA"/>
</dbReference>
<dbReference type="GO" id="GO:0005829">
    <property type="term" value="C:cytosol"/>
    <property type="evidence" value="ECO:0007669"/>
    <property type="project" value="TreeGrafter"/>
</dbReference>
<dbReference type="PROSITE" id="PS50931">
    <property type="entry name" value="HTH_LYSR"/>
    <property type="match status" value="1"/>
</dbReference>
<dbReference type="Proteomes" id="UP000293398">
    <property type="component" value="Unassembled WGS sequence"/>
</dbReference>
<proteinExistence type="inferred from homology"/>
<dbReference type="GO" id="GO:0003700">
    <property type="term" value="F:DNA-binding transcription factor activity"/>
    <property type="evidence" value="ECO:0007669"/>
    <property type="project" value="InterPro"/>
</dbReference>
<sequence length="303" mass="33254">MRYELKDLRLFLAIVQAQNLSTGAERMHMTASSASYRLKNLEYTVGSALFLRTPKGMIPTPAGEVLTMHAKKLLAEVETMHAELSHYASNLRGSIRLLANSSALNSFIIPSVTRFLTSNAGIDIDLKEKESLTISHAIVEGQADIGVGADLEQLPGLMRELYAIDRLVCAVSPEHPLASAKTVAFEDVLTYDLVSMDHSSSNFHFLANQARLTGRPMKTRVHVHNFSSTIYMVQAGVGAAVVPASVVTESERNGRVVSLAISDTWAVRHLYLVRTVASEKNELVREFAQILLNDPQIVAARIQ</sequence>
<comment type="similarity">
    <text evidence="1">Belongs to the LysR transcriptional regulatory family.</text>
</comment>
<dbReference type="Pfam" id="PF03466">
    <property type="entry name" value="LysR_substrate"/>
    <property type="match status" value="1"/>
</dbReference>
<dbReference type="SUPFAM" id="SSF46785">
    <property type="entry name" value="Winged helix' DNA-binding domain"/>
    <property type="match status" value="1"/>
</dbReference>
<keyword evidence="4" id="KW-0804">Transcription</keyword>
<evidence type="ECO:0000256" key="3">
    <source>
        <dbReference type="ARBA" id="ARBA00023125"/>
    </source>
</evidence>
<feature type="domain" description="HTH lysR-type" evidence="5">
    <location>
        <begin position="1"/>
        <end position="60"/>
    </location>
</feature>
<dbReference type="InterPro" id="IPR050950">
    <property type="entry name" value="HTH-type_LysR_regulators"/>
</dbReference>
<evidence type="ECO:0000313" key="7">
    <source>
        <dbReference type="Proteomes" id="UP000293398"/>
    </source>
</evidence>
<dbReference type="GO" id="GO:0003677">
    <property type="term" value="F:DNA binding"/>
    <property type="evidence" value="ECO:0007669"/>
    <property type="project" value="UniProtKB-KW"/>
</dbReference>
<evidence type="ECO:0000313" key="6">
    <source>
        <dbReference type="EMBL" id="RZU00487.1"/>
    </source>
</evidence>
<dbReference type="InterPro" id="IPR000847">
    <property type="entry name" value="LysR_HTH_N"/>
</dbReference>
<dbReference type="Gene3D" id="1.10.10.10">
    <property type="entry name" value="Winged helix-like DNA-binding domain superfamily/Winged helix DNA-binding domain"/>
    <property type="match status" value="1"/>
</dbReference>
<dbReference type="SUPFAM" id="SSF53850">
    <property type="entry name" value="Periplasmic binding protein-like II"/>
    <property type="match status" value="1"/>
</dbReference>
<evidence type="ECO:0000259" key="5">
    <source>
        <dbReference type="PROSITE" id="PS50931"/>
    </source>
</evidence>
<protein>
    <submittedName>
        <fullName evidence="6">DNA-binding transcriptional LysR family regulator</fullName>
    </submittedName>
</protein>
<dbReference type="PANTHER" id="PTHR30419">
    <property type="entry name" value="HTH-TYPE TRANSCRIPTIONAL REGULATOR YBHD"/>
    <property type="match status" value="1"/>
</dbReference>
<evidence type="ECO:0000256" key="1">
    <source>
        <dbReference type="ARBA" id="ARBA00009437"/>
    </source>
</evidence>
<dbReference type="InterPro" id="IPR036388">
    <property type="entry name" value="WH-like_DNA-bd_sf"/>
</dbReference>
<dbReference type="Gene3D" id="3.40.190.290">
    <property type="match status" value="1"/>
</dbReference>
<organism evidence="6 7">
    <name type="scientific">Advenella incenata</name>
    <dbReference type="NCBI Taxonomy" id="267800"/>
    <lineage>
        <taxon>Bacteria</taxon>
        <taxon>Pseudomonadati</taxon>
        <taxon>Pseudomonadota</taxon>
        <taxon>Betaproteobacteria</taxon>
        <taxon>Burkholderiales</taxon>
        <taxon>Alcaligenaceae</taxon>
    </lineage>
</organism>
<dbReference type="PANTHER" id="PTHR30419:SF2">
    <property type="entry name" value="LYSR FAMILY TRANSCRIPTIONAL REGULATOR"/>
    <property type="match status" value="1"/>
</dbReference>
<dbReference type="RefSeq" id="WP_242612200.1">
    <property type="nucleotide sequence ID" value="NZ_SHKO01000001.1"/>
</dbReference>
<dbReference type="Pfam" id="PF00126">
    <property type="entry name" value="HTH_1"/>
    <property type="match status" value="1"/>
</dbReference>
<accession>A0A4Q7VV09</accession>
<keyword evidence="3 6" id="KW-0238">DNA-binding</keyword>
<dbReference type="InterPro" id="IPR005119">
    <property type="entry name" value="LysR_subst-bd"/>
</dbReference>
<keyword evidence="2" id="KW-0805">Transcription regulation</keyword>